<name>A0AAW1PZF7_9CHLO</name>
<dbReference type="EC" id="2.3.1.199" evidence="2"/>
<dbReference type="Gene3D" id="3.40.47.10">
    <property type="match status" value="1"/>
</dbReference>
<dbReference type="InterPro" id="IPR013601">
    <property type="entry name" value="FAE1_typ3_polyketide_synth"/>
</dbReference>
<sequence>MEKVGATSKIGPSSYFPEEINNLKHIPKLRTTFAGARLETETVLFSSVDKILKQLSIPADSIGAVIINCSSFNPVPSLAASVINQFKMKPSVLGYNLSGMGCAASVIAVDVAQELLQNHRNMRILVAGSENITSMLYTGKQRSMLITNCLFRLGGVAFVLSNRQSDGRSAKYRLEHLVRTHLSSDEAYGAVISHEDEDDKVGIKIGKEVMHVAARALTLNVVKLAPLILHLSEKILYGGNYVARKVFKRNMAEYVPDFTAAVSHFVIHPGGKAVIDTVEKALHLQPKHAHPNRAAFTRFGNTSSSSTWYALAYIETRTGVKRGERVWQLAFGSGFKCASAIWRALKPNKDQHDAWTGPSC</sequence>
<evidence type="ECO:0000259" key="4">
    <source>
        <dbReference type="Pfam" id="PF08392"/>
    </source>
</evidence>
<dbReference type="CDD" id="cd00831">
    <property type="entry name" value="CHS_like"/>
    <property type="match status" value="1"/>
</dbReference>
<dbReference type="InterPro" id="IPR012392">
    <property type="entry name" value="3-ktacl-CoA_syn"/>
</dbReference>
<protein>
    <recommendedName>
        <fullName evidence="2">very-long-chain 3-oxoacyl-CoA synthase</fullName>
        <ecNumber evidence="2">2.3.1.199</ecNumber>
    </recommendedName>
</protein>
<evidence type="ECO:0000313" key="7">
    <source>
        <dbReference type="Proteomes" id="UP001465755"/>
    </source>
</evidence>
<proteinExistence type="inferred from homology"/>
<dbReference type="Proteomes" id="UP001465755">
    <property type="component" value="Unassembled WGS sequence"/>
</dbReference>
<dbReference type="Pfam" id="PF08392">
    <property type="entry name" value="FAE1_CUT1_RppA"/>
    <property type="match status" value="1"/>
</dbReference>
<keyword evidence="3" id="KW-0808">Transferase</keyword>
<dbReference type="Pfam" id="PF08541">
    <property type="entry name" value="ACP_syn_III_C"/>
    <property type="match status" value="1"/>
</dbReference>
<evidence type="ECO:0000313" key="6">
    <source>
        <dbReference type="EMBL" id="KAK9814048.1"/>
    </source>
</evidence>
<feature type="domain" description="Beta-ketoacyl-[acyl-carrier-protein] synthase III C-terminal" evidence="5">
    <location>
        <begin position="261"/>
        <end position="343"/>
    </location>
</feature>
<comment type="similarity">
    <text evidence="1">Belongs to the thiolase-like superfamily. Chalcone/stilbene synthases family.</text>
</comment>
<evidence type="ECO:0000256" key="1">
    <source>
        <dbReference type="ARBA" id="ARBA00005531"/>
    </source>
</evidence>
<keyword evidence="7" id="KW-1185">Reference proteome</keyword>
<gene>
    <name evidence="6" type="ORF">WJX73_010547</name>
</gene>
<evidence type="ECO:0000256" key="3">
    <source>
        <dbReference type="ARBA" id="ARBA00022679"/>
    </source>
</evidence>
<dbReference type="InterPro" id="IPR016039">
    <property type="entry name" value="Thiolase-like"/>
</dbReference>
<dbReference type="EMBL" id="JALJOQ010000002">
    <property type="protein sequence ID" value="KAK9814048.1"/>
    <property type="molecule type" value="Genomic_DNA"/>
</dbReference>
<organism evidence="6 7">
    <name type="scientific">Symbiochloris irregularis</name>
    <dbReference type="NCBI Taxonomy" id="706552"/>
    <lineage>
        <taxon>Eukaryota</taxon>
        <taxon>Viridiplantae</taxon>
        <taxon>Chlorophyta</taxon>
        <taxon>core chlorophytes</taxon>
        <taxon>Trebouxiophyceae</taxon>
        <taxon>Trebouxiales</taxon>
        <taxon>Trebouxiaceae</taxon>
        <taxon>Symbiochloris</taxon>
    </lineage>
</organism>
<dbReference type="GO" id="GO:0006633">
    <property type="term" value="P:fatty acid biosynthetic process"/>
    <property type="evidence" value="ECO:0007669"/>
    <property type="project" value="InterPro"/>
</dbReference>
<evidence type="ECO:0000256" key="2">
    <source>
        <dbReference type="ARBA" id="ARBA00012307"/>
    </source>
</evidence>
<feature type="domain" description="FAE" evidence="4">
    <location>
        <begin position="2"/>
        <end position="245"/>
    </location>
</feature>
<dbReference type="SUPFAM" id="SSF53901">
    <property type="entry name" value="Thiolase-like"/>
    <property type="match status" value="1"/>
</dbReference>
<evidence type="ECO:0000259" key="5">
    <source>
        <dbReference type="Pfam" id="PF08541"/>
    </source>
</evidence>
<dbReference type="GO" id="GO:0016020">
    <property type="term" value="C:membrane"/>
    <property type="evidence" value="ECO:0007669"/>
    <property type="project" value="InterPro"/>
</dbReference>
<accession>A0AAW1PZF7</accession>
<comment type="caution">
    <text evidence="6">The sequence shown here is derived from an EMBL/GenBank/DDBJ whole genome shotgun (WGS) entry which is preliminary data.</text>
</comment>
<dbReference type="InterPro" id="IPR013747">
    <property type="entry name" value="ACP_syn_III_C"/>
</dbReference>
<dbReference type="GO" id="GO:0009922">
    <property type="term" value="F:fatty acid elongase activity"/>
    <property type="evidence" value="ECO:0007669"/>
    <property type="project" value="UniProtKB-EC"/>
</dbReference>
<reference evidence="6 7" key="1">
    <citation type="journal article" date="2024" name="Nat. Commun.">
        <title>Phylogenomics reveals the evolutionary origins of lichenization in chlorophyte algae.</title>
        <authorList>
            <person name="Puginier C."/>
            <person name="Libourel C."/>
            <person name="Otte J."/>
            <person name="Skaloud P."/>
            <person name="Haon M."/>
            <person name="Grisel S."/>
            <person name="Petersen M."/>
            <person name="Berrin J.G."/>
            <person name="Delaux P.M."/>
            <person name="Dal Grande F."/>
            <person name="Keller J."/>
        </authorList>
    </citation>
    <scope>NUCLEOTIDE SEQUENCE [LARGE SCALE GENOMIC DNA]</scope>
    <source>
        <strain evidence="6 7">SAG 2036</strain>
    </source>
</reference>
<dbReference type="AlphaFoldDB" id="A0AAW1PZF7"/>
<dbReference type="PANTHER" id="PTHR31561">
    <property type="entry name" value="3-KETOACYL-COA SYNTHASE"/>
    <property type="match status" value="1"/>
</dbReference>